<comment type="catalytic activity">
    <reaction evidence="11 12">
        <text>phosphoenolpyruvate + UDP-N-acetyl-alpha-D-glucosamine = UDP-N-acetyl-3-O-(1-carboxyvinyl)-alpha-D-glucosamine + phosphate</text>
        <dbReference type="Rhea" id="RHEA:18681"/>
        <dbReference type="ChEBI" id="CHEBI:43474"/>
        <dbReference type="ChEBI" id="CHEBI:57705"/>
        <dbReference type="ChEBI" id="CHEBI:58702"/>
        <dbReference type="ChEBI" id="CHEBI:68483"/>
        <dbReference type="EC" id="2.5.1.7"/>
    </reaction>
</comment>
<dbReference type="AlphaFoldDB" id="A0A0G1U8B6"/>
<feature type="binding site" evidence="12">
    <location>
        <begin position="21"/>
        <end position="22"/>
    </location>
    <ligand>
        <name>phosphoenolpyruvate</name>
        <dbReference type="ChEBI" id="CHEBI:58702"/>
    </ligand>
</feature>
<evidence type="ECO:0000313" key="14">
    <source>
        <dbReference type="EMBL" id="KKU90319.1"/>
    </source>
</evidence>
<keyword evidence="3 12" id="KW-0963">Cytoplasm</keyword>
<evidence type="ECO:0000256" key="12">
    <source>
        <dbReference type="HAMAP-Rule" id="MF_00111"/>
    </source>
</evidence>
<dbReference type="Proteomes" id="UP000033882">
    <property type="component" value="Unassembled WGS sequence"/>
</dbReference>
<dbReference type="GO" id="GO:0071555">
    <property type="term" value="P:cell wall organization"/>
    <property type="evidence" value="ECO:0007669"/>
    <property type="project" value="UniProtKB-KW"/>
</dbReference>
<feature type="binding site" evidence="12">
    <location>
        <position position="326"/>
    </location>
    <ligand>
        <name>UDP-N-acetyl-alpha-D-glucosamine</name>
        <dbReference type="ChEBI" id="CHEBI:57705"/>
    </ligand>
</feature>
<dbReference type="GO" id="GO:0008360">
    <property type="term" value="P:regulation of cell shape"/>
    <property type="evidence" value="ECO:0007669"/>
    <property type="project" value="UniProtKB-KW"/>
</dbReference>
<dbReference type="GO" id="GO:0009252">
    <property type="term" value="P:peptidoglycan biosynthetic process"/>
    <property type="evidence" value="ECO:0007669"/>
    <property type="project" value="UniProtKB-UniRule"/>
</dbReference>
<dbReference type="EMBL" id="LCPB01000004">
    <property type="protein sequence ID" value="KKU90319.1"/>
    <property type="molecule type" value="Genomic_DNA"/>
</dbReference>
<dbReference type="InterPro" id="IPR005750">
    <property type="entry name" value="UDP_GlcNAc_COvinyl_MurA"/>
</dbReference>
<dbReference type="Pfam" id="PF00275">
    <property type="entry name" value="EPSP_synthase"/>
    <property type="match status" value="1"/>
</dbReference>
<dbReference type="GO" id="GO:0019277">
    <property type="term" value="P:UDP-N-acetylgalactosamine biosynthetic process"/>
    <property type="evidence" value="ECO:0007669"/>
    <property type="project" value="InterPro"/>
</dbReference>
<comment type="similarity">
    <text evidence="10 12">Belongs to the EPSP synthase family. MurA subfamily.</text>
</comment>
<evidence type="ECO:0000256" key="1">
    <source>
        <dbReference type="ARBA" id="ARBA00004496"/>
    </source>
</evidence>
<dbReference type="NCBIfam" id="TIGR01072">
    <property type="entry name" value="murA"/>
    <property type="match status" value="1"/>
</dbReference>
<reference evidence="14 15" key="1">
    <citation type="journal article" date="2015" name="Nature">
        <title>rRNA introns, odd ribosomes, and small enigmatic genomes across a large radiation of phyla.</title>
        <authorList>
            <person name="Brown C.T."/>
            <person name="Hug L.A."/>
            <person name="Thomas B.C."/>
            <person name="Sharon I."/>
            <person name="Castelle C.J."/>
            <person name="Singh A."/>
            <person name="Wilkins M.J."/>
            <person name="Williams K.H."/>
            <person name="Banfield J.F."/>
        </authorList>
    </citation>
    <scope>NUCLEOTIDE SEQUENCE [LARGE SCALE GENOMIC DNA]</scope>
</reference>
<comment type="pathway">
    <text evidence="2 12">Cell wall biogenesis; peptidoglycan biosynthesis.</text>
</comment>
<dbReference type="InterPro" id="IPR013792">
    <property type="entry name" value="RNA3'P_cycl/enolpyr_Trfase_a/b"/>
</dbReference>
<evidence type="ECO:0000256" key="5">
    <source>
        <dbReference type="ARBA" id="ARBA00022679"/>
    </source>
</evidence>
<dbReference type="InterPro" id="IPR001986">
    <property type="entry name" value="Enolpyruvate_Tfrase_dom"/>
</dbReference>
<dbReference type="NCBIfam" id="NF006873">
    <property type="entry name" value="PRK09369.1"/>
    <property type="match status" value="1"/>
</dbReference>
<evidence type="ECO:0000256" key="4">
    <source>
        <dbReference type="ARBA" id="ARBA00022618"/>
    </source>
</evidence>
<evidence type="ECO:0000256" key="10">
    <source>
        <dbReference type="ARBA" id="ARBA00038367"/>
    </source>
</evidence>
<dbReference type="InterPro" id="IPR050068">
    <property type="entry name" value="MurA_subfamily"/>
</dbReference>
<feature type="binding site" evidence="12">
    <location>
        <position position="90"/>
    </location>
    <ligand>
        <name>UDP-N-acetyl-alpha-D-glucosamine</name>
        <dbReference type="ChEBI" id="CHEBI:57705"/>
    </ligand>
</feature>
<dbReference type="EC" id="2.5.1.7" evidence="12"/>
<evidence type="ECO:0000256" key="9">
    <source>
        <dbReference type="ARBA" id="ARBA00023316"/>
    </source>
</evidence>
<dbReference type="PANTHER" id="PTHR43783:SF1">
    <property type="entry name" value="UDP-N-ACETYLGLUCOSAMINE 1-CARBOXYVINYLTRANSFERASE"/>
    <property type="match status" value="1"/>
</dbReference>
<evidence type="ECO:0000256" key="3">
    <source>
        <dbReference type="ARBA" id="ARBA00022490"/>
    </source>
</evidence>
<organism evidence="14 15">
    <name type="scientific">Candidatus Wolfebacteria bacterium GW2011_GWA2_47_9b</name>
    <dbReference type="NCBI Taxonomy" id="1619005"/>
    <lineage>
        <taxon>Bacteria</taxon>
        <taxon>Candidatus Wolfeibacteriota</taxon>
    </lineage>
</organism>
<comment type="subcellular location">
    <subcellularLocation>
        <location evidence="1 12">Cytoplasm</location>
    </subcellularLocation>
</comment>
<evidence type="ECO:0000313" key="15">
    <source>
        <dbReference type="Proteomes" id="UP000033882"/>
    </source>
</evidence>
<dbReference type="GO" id="GO:0008760">
    <property type="term" value="F:UDP-N-acetylglucosamine 1-carboxyvinyltransferase activity"/>
    <property type="evidence" value="ECO:0007669"/>
    <property type="project" value="UniProtKB-UniRule"/>
</dbReference>
<dbReference type="PATRIC" id="fig|1619005.3.peg.272"/>
<dbReference type="PANTHER" id="PTHR43783">
    <property type="entry name" value="UDP-N-ACETYLGLUCOSAMINE 1-CARBOXYVINYLTRANSFERASE"/>
    <property type="match status" value="1"/>
</dbReference>
<keyword evidence="9 12" id="KW-0961">Cell wall biogenesis/degradation</keyword>
<feature type="binding site" evidence="12">
    <location>
        <position position="304"/>
    </location>
    <ligand>
        <name>UDP-N-acetyl-alpha-D-glucosamine</name>
        <dbReference type="ChEBI" id="CHEBI:57705"/>
    </ligand>
</feature>
<gene>
    <name evidence="12" type="primary">murA</name>
    <name evidence="14" type="ORF">UY19_C0004G0033</name>
</gene>
<dbReference type="HAMAP" id="MF_00111">
    <property type="entry name" value="MurA"/>
    <property type="match status" value="1"/>
</dbReference>
<keyword evidence="7 12" id="KW-0573">Peptidoglycan synthesis</keyword>
<evidence type="ECO:0000256" key="6">
    <source>
        <dbReference type="ARBA" id="ARBA00022960"/>
    </source>
</evidence>
<dbReference type="CDD" id="cd01555">
    <property type="entry name" value="UdpNAET"/>
    <property type="match status" value="1"/>
</dbReference>
<evidence type="ECO:0000256" key="11">
    <source>
        <dbReference type="ARBA" id="ARBA00047527"/>
    </source>
</evidence>
<keyword evidence="5 12" id="KW-0808">Transferase</keyword>
<keyword evidence="8 12" id="KW-0131">Cell cycle</keyword>
<feature type="domain" description="Enolpyruvate transferase" evidence="13">
    <location>
        <begin position="6"/>
        <end position="418"/>
    </location>
</feature>
<dbReference type="GO" id="GO:0005737">
    <property type="term" value="C:cytoplasm"/>
    <property type="evidence" value="ECO:0007669"/>
    <property type="project" value="UniProtKB-SubCell"/>
</dbReference>
<proteinExistence type="inferred from homology"/>
<dbReference type="Gene3D" id="3.65.10.10">
    <property type="entry name" value="Enolpyruvate transferase domain"/>
    <property type="match status" value="2"/>
</dbReference>
<keyword evidence="4 12" id="KW-0132">Cell division</keyword>
<evidence type="ECO:0000259" key="13">
    <source>
        <dbReference type="Pfam" id="PF00275"/>
    </source>
</evidence>
<comment type="function">
    <text evidence="12">Cell wall formation. Adds enolpyruvyl to UDP-N-acetylglucosamine.</text>
</comment>
<evidence type="ECO:0000256" key="2">
    <source>
        <dbReference type="ARBA" id="ARBA00004752"/>
    </source>
</evidence>
<feature type="active site" description="Proton donor" evidence="12">
    <location>
        <position position="114"/>
    </location>
</feature>
<protein>
    <recommendedName>
        <fullName evidence="12">UDP-N-acetylglucosamine 1-carboxyvinyltransferase</fullName>
        <ecNumber evidence="12">2.5.1.7</ecNumber>
    </recommendedName>
    <alternativeName>
        <fullName evidence="12">Enoylpyruvate transferase</fullName>
    </alternativeName>
    <alternativeName>
        <fullName evidence="12">UDP-N-acetylglucosamine enolpyruvyl transferase</fullName>
        <shortName evidence="12">EPT</shortName>
    </alternativeName>
</protein>
<dbReference type="SUPFAM" id="SSF55205">
    <property type="entry name" value="EPT/RTPC-like"/>
    <property type="match status" value="1"/>
</dbReference>
<keyword evidence="6 12" id="KW-0133">Cell shape</keyword>
<dbReference type="UniPathway" id="UPA00219"/>
<evidence type="ECO:0000256" key="8">
    <source>
        <dbReference type="ARBA" id="ARBA00023306"/>
    </source>
</evidence>
<comment type="caution">
    <text evidence="14">The sequence shown here is derived from an EMBL/GenBank/DDBJ whole genome shotgun (WGS) entry which is preliminary data.</text>
</comment>
<accession>A0A0G1U8B6</accession>
<comment type="caution">
    <text evidence="12">Lacks conserved residue(s) required for the propagation of feature annotation.</text>
</comment>
<evidence type="ECO:0000256" key="7">
    <source>
        <dbReference type="ARBA" id="ARBA00022984"/>
    </source>
</evidence>
<dbReference type="InterPro" id="IPR036968">
    <property type="entry name" value="Enolpyruvate_Tfrase_sf"/>
</dbReference>
<name>A0A0G1U8B6_9BACT</name>
<dbReference type="GO" id="GO:0051301">
    <property type="term" value="P:cell division"/>
    <property type="evidence" value="ECO:0007669"/>
    <property type="project" value="UniProtKB-KW"/>
</dbReference>
<sequence>MRFIVHGGKVLKGEIEVKGSKNAATKMMIVSLLTDEECVLENFPSIGDTDITKELCEHIGATVSFAHGVARLHTPTIKSHQVTQLTRRNRIPILALGPLLSRVGKAAVPVLGGDKIGARPVDIHLDGLQQLGAEITHDDTFFYASAPNGLKGATITLRYPSVGATENLILASVLAKGRTVIHNAAVEPEIMDIILLLQKMGAIIGLGSDRTIYIEGVEKLHGARHRILPDRNEAVSFACLGLAFPGNEVKVKNAVQKDLITFLNAVRKIGGEYRIEDDGITFYRKNGLVASEVETDTHPGFMTDWQQPFLILLTQAVGTSVIHETVYEDRFGYTEELNAMGANIAVFSKCLGELPCRYTGQAHPHSAIIAGPTPLRGIDTLKVRDLRAGMAHLIGALVAEGESVIEGIEEIDRGYEDLDARLKALGADITRID</sequence>